<reference evidence="5 6" key="1">
    <citation type="submission" date="2005-12" db="EMBL/GenBank/DDBJ databases">
        <authorList>
            <person name="Moran M.A."/>
            <person name="Ferriera S."/>
            <person name="Johnson J."/>
            <person name="Kravitz S."/>
            <person name="Halpern A."/>
            <person name="Remington K."/>
            <person name="Beeson K."/>
            <person name="Tran B."/>
            <person name="Rogers Y.-H."/>
            <person name="Friedman R."/>
            <person name="Venter J.C."/>
        </authorList>
    </citation>
    <scope>NUCLEOTIDE SEQUENCE [LARGE SCALE GENOMIC DNA]</scope>
    <source>
        <strain evidence="6">ATCC BAA-591 / DSM 15170 / ISM</strain>
    </source>
</reference>
<comment type="caution">
    <text evidence="5">The sequence shown here is derived from an EMBL/GenBank/DDBJ whole genome shotgun (WGS) entry which is preliminary data.</text>
</comment>
<evidence type="ECO:0000313" key="5">
    <source>
        <dbReference type="EMBL" id="EAP78098.1"/>
    </source>
</evidence>
<sequence length="299" mass="33303">MREEITLLMLVLNGQAHLWDQLQSLARQSHRPTRLIVSDDGSEDDSLEILHRFARMAPFHVTVLRGPGRGYAQNIHCLLRAAPKGIIGFSDQDDVWLPDRIAQGHRALERLAHPALHVTGRIVTDPQLRRRRQLAHHPRPGFANALVQNIAPANATMLSSRATELVRLALPPADLMPPFPDWWIYALTTGAAGAVLCQDGASVLYRQHGANTLGAAHGTAACLRRLRYLLGGRYGMWLRAQTQALWRVRDLLDPEAQALLQRFSIGLHQGGWHPEALGIRRQSRAQQAALCTAARLRLL</sequence>
<dbReference type="Gene3D" id="3.90.550.10">
    <property type="entry name" value="Spore Coat Polysaccharide Biosynthesis Protein SpsA, Chain A"/>
    <property type="match status" value="1"/>
</dbReference>
<evidence type="ECO:0000259" key="4">
    <source>
        <dbReference type="Pfam" id="PF00535"/>
    </source>
</evidence>
<dbReference type="RefSeq" id="WP_009813498.1">
    <property type="nucleotide sequence ID" value="NZ_CH724156.1"/>
</dbReference>
<gene>
    <name evidence="5" type="ORF">ISM_07375</name>
</gene>
<dbReference type="Proteomes" id="UP000005954">
    <property type="component" value="Unassembled WGS sequence"/>
</dbReference>
<dbReference type="PANTHER" id="PTHR43685">
    <property type="entry name" value="GLYCOSYLTRANSFERASE"/>
    <property type="match status" value="1"/>
</dbReference>
<dbReference type="SUPFAM" id="SSF53448">
    <property type="entry name" value="Nucleotide-diphospho-sugar transferases"/>
    <property type="match status" value="1"/>
</dbReference>
<protein>
    <submittedName>
        <fullName evidence="5">Putative glycosyltransferase</fullName>
    </submittedName>
</protein>
<dbReference type="GO" id="GO:0016757">
    <property type="term" value="F:glycosyltransferase activity"/>
    <property type="evidence" value="ECO:0007669"/>
    <property type="project" value="UniProtKB-KW"/>
</dbReference>
<dbReference type="PANTHER" id="PTHR43685:SF5">
    <property type="entry name" value="GLYCOSYLTRANSFERASE EPSE-RELATED"/>
    <property type="match status" value="1"/>
</dbReference>
<dbReference type="eggNOG" id="COG0463">
    <property type="taxonomic scope" value="Bacteria"/>
</dbReference>
<proteinExistence type="inferred from homology"/>
<keyword evidence="2" id="KW-0328">Glycosyltransferase</keyword>
<dbReference type="AlphaFoldDB" id="A3SL67"/>
<dbReference type="InterPro" id="IPR029044">
    <property type="entry name" value="Nucleotide-diphossugar_trans"/>
</dbReference>
<dbReference type="STRING" id="89187.ISM_07375"/>
<name>A3SL67_ROSNI</name>
<dbReference type="OrthoDB" id="9802649at2"/>
<evidence type="ECO:0000256" key="2">
    <source>
        <dbReference type="ARBA" id="ARBA00022676"/>
    </source>
</evidence>
<dbReference type="InterPro" id="IPR050834">
    <property type="entry name" value="Glycosyltransf_2"/>
</dbReference>
<dbReference type="InterPro" id="IPR001173">
    <property type="entry name" value="Glyco_trans_2-like"/>
</dbReference>
<organism evidence="5 6">
    <name type="scientific">Roseovarius nubinhibens (strain ATCC BAA-591 / DSM 15170 / ISM)</name>
    <dbReference type="NCBI Taxonomy" id="89187"/>
    <lineage>
        <taxon>Bacteria</taxon>
        <taxon>Pseudomonadati</taxon>
        <taxon>Pseudomonadota</taxon>
        <taxon>Alphaproteobacteria</taxon>
        <taxon>Rhodobacterales</taxon>
        <taxon>Roseobacteraceae</taxon>
        <taxon>Roseovarius</taxon>
    </lineage>
</organism>
<evidence type="ECO:0000256" key="1">
    <source>
        <dbReference type="ARBA" id="ARBA00006739"/>
    </source>
</evidence>
<dbReference type="HOGENOM" id="CLU_025996_2_1_5"/>
<dbReference type="Pfam" id="PF00535">
    <property type="entry name" value="Glycos_transf_2"/>
    <property type="match status" value="1"/>
</dbReference>
<feature type="domain" description="Glycosyltransferase 2-like" evidence="4">
    <location>
        <begin position="9"/>
        <end position="136"/>
    </location>
</feature>
<accession>A3SL67</accession>
<keyword evidence="3 5" id="KW-0808">Transferase</keyword>
<dbReference type="EMBL" id="AALY01000001">
    <property type="protein sequence ID" value="EAP78098.1"/>
    <property type="molecule type" value="Genomic_DNA"/>
</dbReference>
<keyword evidence="6" id="KW-1185">Reference proteome</keyword>
<evidence type="ECO:0000256" key="3">
    <source>
        <dbReference type="ARBA" id="ARBA00022679"/>
    </source>
</evidence>
<evidence type="ECO:0000313" key="6">
    <source>
        <dbReference type="Proteomes" id="UP000005954"/>
    </source>
</evidence>
<comment type="similarity">
    <text evidence="1">Belongs to the glycosyltransferase 2 family.</text>
</comment>